<sequence>MWQNVTIGSHVKPGLPQEYPYIESGVKIFAGAVIVGKIRVGKNAIIGANAVVLDDVPENIVAVGVPYKNRHSDGL</sequence>
<protein>
    <recommendedName>
        <fullName evidence="3">Serine acetyltransferase</fullName>
    </recommendedName>
</protein>
<dbReference type="PANTHER" id="PTHR42811">
    <property type="entry name" value="SERINE ACETYLTRANSFERASE"/>
    <property type="match status" value="1"/>
</dbReference>
<dbReference type="InterPro" id="IPR001451">
    <property type="entry name" value="Hexapep"/>
</dbReference>
<dbReference type="InterPro" id="IPR011004">
    <property type="entry name" value="Trimer_LpxA-like_sf"/>
</dbReference>
<dbReference type="Proteomes" id="UP001159386">
    <property type="component" value="Unassembled WGS sequence"/>
</dbReference>
<dbReference type="Gene3D" id="2.160.10.10">
    <property type="entry name" value="Hexapeptide repeat proteins"/>
    <property type="match status" value="1"/>
</dbReference>
<accession>A0ABT6KDA2</accession>
<comment type="caution">
    <text evidence="1">The sequence shown here is derived from an EMBL/GenBank/DDBJ whole genome shotgun (WGS) entry which is preliminary data.</text>
</comment>
<dbReference type="EMBL" id="JANQDF010000056">
    <property type="protein sequence ID" value="MDH6105384.1"/>
    <property type="molecule type" value="Genomic_DNA"/>
</dbReference>
<organism evidence="1 2">
    <name type="scientific">Anabaenopsis tanganyikae CS-531</name>
    <dbReference type="NCBI Taxonomy" id="2785304"/>
    <lineage>
        <taxon>Bacteria</taxon>
        <taxon>Bacillati</taxon>
        <taxon>Cyanobacteriota</taxon>
        <taxon>Cyanophyceae</taxon>
        <taxon>Nostocales</taxon>
        <taxon>Nodulariaceae</taxon>
        <taxon>Anabaenopsis</taxon>
        <taxon>Anabaenopsis tanganyikae</taxon>
    </lineage>
</organism>
<keyword evidence="2" id="KW-1185">Reference proteome</keyword>
<dbReference type="Pfam" id="PF00132">
    <property type="entry name" value="Hexapep"/>
    <property type="match status" value="1"/>
</dbReference>
<evidence type="ECO:0000313" key="2">
    <source>
        <dbReference type="Proteomes" id="UP001159386"/>
    </source>
</evidence>
<reference evidence="1 2" key="1">
    <citation type="journal article" date="2023" name="J. Phycol.">
        <title>Chrysosporum ovalisporum is synonymous with the true-branching cyanobacterium Umezakia natans (Nostocales/Aphanizomenonaceae).</title>
        <authorList>
            <person name="McGregor G.B."/>
            <person name="Sendall B.C."/>
            <person name="Niiyama Y."/>
            <person name="Tuji A."/>
            <person name="Willis A."/>
        </authorList>
    </citation>
    <scope>NUCLEOTIDE SEQUENCE [LARGE SCALE GENOMIC DNA]</scope>
    <source>
        <strain evidence="1 2">CS-531</strain>
    </source>
</reference>
<dbReference type="SUPFAM" id="SSF51161">
    <property type="entry name" value="Trimeric LpxA-like enzymes"/>
    <property type="match status" value="1"/>
</dbReference>
<evidence type="ECO:0000313" key="1">
    <source>
        <dbReference type="EMBL" id="MDH6105384.1"/>
    </source>
</evidence>
<gene>
    <name evidence="1" type="ORF">NWP22_05790</name>
</gene>
<proteinExistence type="predicted"/>
<name>A0ABT6KDA2_9CYAN</name>
<evidence type="ECO:0008006" key="3">
    <source>
        <dbReference type="Google" id="ProtNLM"/>
    </source>
</evidence>